<keyword evidence="1" id="KW-0472">Membrane</keyword>
<keyword evidence="1" id="KW-1133">Transmembrane helix</keyword>
<feature type="transmembrane region" description="Helical" evidence="1">
    <location>
        <begin position="178"/>
        <end position="196"/>
    </location>
</feature>
<evidence type="ECO:0000256" key="1">
    <source>
        <dbReference type="SAM" id="Phobius"/>
    </source>
</evidence>
<sequence>MSRIPAPAADLTVQLPPVIDAQRERYPFCVVWAPIPVLSWVCPIIGHIAICDSQGRIYDFQGSYRIGVDHMLFGEAVKYWDLSTYYVPSFYKPSFSDQAANDAAIYREIAAYDEGVASARAHFSQNETYNFFTNNCHAFAADSMNRQQLKKQHMNTVRIAIGMALHGRYINARRFWRAHVPFILLVGFILLLLFVVL</sequence>
<dbReference type="Pfam" id="PF05608">
    <property type="entry name" value="RTE1"/>
    <property type="match status" value="1"/>
</dbReference>
<dbReference type="OMA" id="KEKCCIP"/>
<accession>A0A0N1I138</accession>
<dbReference type="OrthoDB" id="267284at2759"/>
<evidence type="ECO:0000313" key="3">
    <source>
        <dbReference type="Proteomes" id="UP000038009"/>
    </source>
</evidence>
<dbReference type="InterPro" id="IPR008496">
    <property type="entry name" value="TMEM222/RTE1"/>
</dbReference>
<organism evidence="2 3">
    <name type="scientific">Leptomonas seymouri</name>
    <dbReference type="NCBI Taxonomy" id="5684"/>
    <lineage>
        <taxon>Eukaryota</taxon>
        <taxon>Discoba</taxon>
        <taxon>Euglenozoa</taxon>
        <taxon>Kinetoplastea</taxon>
        <taxon>Metakinetoplastina</taxon>
        <taxon>Trypanosomatida</taxon>
        <taxon>Trypanosomatidae</taxon>
        <taxon>Leishmaniinae</taxon>
        <taxon>Leptomonas</taxon>
    </lineage>
</organism>
<dbReference type="PANTHER" id="PTHR20921">
    <property type="entry name" value="TRANSMEMBRANE PROTEIN 222"/>
    <property type="match status" value="1"/>
</dbReference>
<dbReference type="VEuPathDB" id="TriTrypDB:Lsey_0238_0110"/>
<dbReference type="Proteomes" id="UP000038009">
    <property type="component" value="Unassembled WGS sequence"/>
</dbReference>
<protein>
    <submittedName>
        <fullName evidence="2">Uncharacterized protein</fullName>
    </submittedName>
</protein>
<keyword evidence="3" id="KW-1185">Reference proteome</keyword>
<comment type="caution">
    <text evidence="2">The sequence shown here is derived from an EMBL/GenBank/DDBJ whole genome shotgun (WGS) entry which is preliminary data.</text>
</comment>
<dbReference type="AlphaFoldDB" id="A0A0N1I138"/>
<gene>
    <name evidence="2" type="ORF">ABL78_6251</name>
</gene>
<dbReference type="PANTHER" id="PTHR20921:SF0">
    <property type="entry name" value="TRANSMEMBRANE PROTEIN 222"/>
    <property type="match status" value="1"/>
</dbReference>
<evidence type="ECO:0000313" key="2">
    <source>
        <dbReference type="EMBL" id="KPI84705.1"/>
    </source>
</evidence>
<reference evidence="2 3" key="1">
    <citation type="journal article" date="2015" name="PLoS Pathog.">
        <title>Leptomonas seymouri: Adaptations to the Dixenous Life Cycle Analyzed by Genome Sequencing, Transcriptome Profiling and Co-infection with Leishmania donovani.</title>
        <authorList>
            <person name="Kraeva N."/>
            <person name="Butenko A."/>
            <person name="Hlavacova J."/>
            <person name="Kostygov A."/>
            <person name="Myskova J."/>
            <person name="Grybchuk D."/>
            <person name="Lestinova T."/>
            <person name="Votypka J."/>
            <person name="Volf P."/>
            <person name="Opperdoes F."/>
            <person name="Flegontov P."/>
            <person name="Lukes J."/>
            <person name="Yurchenko V."/>
        </authorList>
    </citation>
    <scope>NUCLEOTIDE SEQUENCE [LARGE SCALE GENOMIC DNA]</scope>
    <source>
        <strain evidence="2 3">ATCC 30220</strain>
    </source>
</reference>
<dbReference type="EMBL" id="LJSK01000238">
    <property type="protein sequence ID" value="KPI84705.1"/>
    <property type="molecule type" value="Genomic_DNA"/>
</dbReference>
<proteinExistence type="predicted"/>
<name>A0A0N1I138_LEPSE</name>
<keyword evidence="1" id="KW-0812">Transmembrane</keyword>